<dbReference type="PANTHER" id="PTHR32114">
    <property type="entry name" value="ABC TRANSPORTER ABCH.3"/>
    <property type="match status" value="1"/>
</dbReference>
<dbReference type="EMBL" id="QRHL01000043">
    <property type="protein sequence ID" value="RHF69711.1"/>
    <property type="molecule type" value="Genomic_DNA"/>
</dbReference>
<feature type="coiled-coil region" evidence="1">
    <location>
        <begin position="713"/>
        <end position="858"/>
    </location>
</feature>
<dbReference type="AlphaFoldDB" id="A0A414PMG2"/>
<keyword evidence="1" id="KW-0175">Coiled coil</keyword>
<comment type="caution">
    <text evidence="3">The sequence shown here is derived from an EMBL/GenBank/DDBJ whole genome shotgun (WGS) entry which is preliminary data.</text>
</comment>
<dbReference type="RefSeq" id="WP_118234746.1">
    <property type="nucleotide sequence ID" value="NZ_QRHL01000043.1"/>
</dbReference>
<dbReference type="Pfam" id="PF13558">
    <property type="entry name" value="SbcC_Walker_B"/>
    <property type="match status" value="1"/>
</dbReference>
<gene>
    <name evidence="3" type="ORF">DW663_12375</name>
</gene>
<feature type="coiled-coil region" evidence="1">
    <location>
        <begin position="371"/>
        <end position="485"/>
    </location>
</feature>
<dbReference type="InterPro" id="IPR038729">
    <property type="entry name" value="Rad50/SbcC_AAA"/>
</dbReference>
<reference evidence="3 4" key="1">
    <citation type="submission" date="2018-08" db="EMBL/GenBank/DDBJ databases">
        <title>A genome reference for cultivated species of the human gut microbiota.</title>
        <authorList>
            <person name="Zou Y."/>
            <person name="Xue W."/>
            <person name="Luo G."/>
        </authorList>
    </citation>
    <scope>NUCLEOTIDE SEQUENCE [LARGE SCALE GENOMIC DNA]</scope>
    <source>
        <strain evidence="3 4">AM25-1</strain>
    </source>
</reference>
<evidence type="ECO:0000256" key="1">
    <source>
        <dbReference type="SAM" id="Coils"/>
    </source>
</evidence>
<proteinExistence type="predicted"/>
<name>A0A414PMG2_FUSMR</name>
<feature type="coiled-coil region" evidence="1">
    <location>
        <begin position="572"/>
        <end position="684"/>
    </location>
</feature>
<dbReference type="Pfam" id="PF13476">
    <property type="entry name" value="AAA_23"/>
    <property type="match status" value="1"/>
</dbReference>
<dbReference type="SUPFAM" id="SSF52540">
    <property type="entry name" value="P-loop containing nucleoside triphosphate hydrolases"/>
    <property type="match status" value="2"/>
</dbReference>
<dbReference type="Proteomes" id="UP000284676">
    <property type="component" value="Unassembled WGS sequence"/>
</dbReference>
<dbReference type="GO" id="GO:0016887">
    <property type="term" value="F:ATP hydrolysis activity"/>
    <property type="evidence" value="ECO:0007669"/>
    <property type="project" value="InterPro"/>
</dbReference>
<evidence type="ECO:0000259" key="2">
    <source>
        <dbReference type="Pfam" id="PF13476"/>
    </source>
</evidence>
<accession>A0A414PMG2</accession>
<dbReference type="PANTHER" id="PTHR32114:SF2">
    <property type="entry name" value="ABC TRANSPORTER ABCH.3"/>
    <property type="match status" value="1"/>
</dbReference>
<dbReference type="InterPro" id="IPR027417">
    <property type="entry name" value="P-loop_NTPase"/>
</dbReference>
<organism evidence="3 4">
    <name type="scientific">Fusobacterium mortiferum</name>
    <dbReference type="NCBI Taxonomy" id="850"/>
    <lineage>
        <taxon>Bacteria</taxon>
        <taxon>Fusobacteriati</taxon>
        <taxon>Fusobacteriota</taxon>
        <taxon>Fusobacteriia</taxon>
        <taxon>Fusobacteriales</taxon>
        <taxon>Fusobacteriaceae</taxon>
        <taxon>Fusobacterium</taxon>
    </lineage>
</organism>
<feature type="domain" description="Rad50/SbcC-type AAA" evidence="2">
    <location>
        <begin position="6"/>
        <end position="264"/>
    </location>
</feature>
<dbReference type="Gene3D" id="3.40.50.300">
    <property type="entry name" value="P-loop containing nucleotide triphosphate hydrolases"/>
    <property type="match status" value="2"/>
</dbReference>
<evidence type="ECO:0000313" key="4">
    <source>
        <dbReference type="Proteomes" id="UP000284676"/>
    </source>
</evidence>
<dbReference type="GO" id="GO:0006302">
    <property type="term" value="P:double-strand break repair"/>
    <property type="evidence" value="ECO:0007669"/>
    <property type="project" value="InterPro"/>
</dbReference>
<evidence type="ECO:0000313" key="3">
    <source>
        <dbReference type="EMBL" id="RHF69711.1"/>
    </source>
</evidence>
<protein>
    <submittedName>
        <fullName evidence="3">SMC family ATPase</fullName>
    </submittedName>
</protein>
<feature type="coiled-coil region" evidence="1">
    <location>
        <begin position="186"/>
        <end position="347"/>
    </location>
</feature>
<sequence length="1016" mass="119983">MRPLLLEIEGLQSYKEKQVINFEKLCENGLFGIFGETGSGKSTILDAMIFSLYGKIPRTAELDQDSKSLKNFLNTSSKKMEVYFKFALDEDIYEVSRKYALGKSKGEEVLKEKETILRKNGEIVADSIKKLEKIIAEDFGLSDDDFTRTVVLPQGKFSEFVKLKGADKREMLEKIFAMEKYGKALQDKMKKEMDFWKKKDEELEEELAELVDVTAEKIDELEKEKANIVEEVERKTKEHKEIEKRYYELKNLKEEIEKYNEQLERKSRLELEKESIEYIRTQLTKGRNANEIREYIEKLEISQGEKRKVENQLRELETQEVQYQEGIKKLEEDTKIQKEEISKKELEKSQIYFDKSEEDTLNEVIGYKGNLEYVEKGLERAKRNLEEIQKEIGVHTQDLANNTNELEEKERELANLPEVSRENLSNYRDEIEEYQRVIRDYREKKSQKEEYLLRLEELERKLELLKEEERDIDSQLEILEEKRRENLAYELAKELKEGEPCPVCGSIHHNKIEHNSSEDIEKIQWDLKKASEKKSSNIADIGKISGSILSLKESIERLEVIYKERVVDESYYQEIISDKDRLIEEYREEERKLDTLAKERERVNSIVIQMKEKCKNTQKNIEKSESRLQDYLSEIDEHSIRKSSLEKSIARLGESFVDKRKEELEKRRDELKANYQKIRKYEEEIASINRIIAKNDSQIVEIKDRLEKIRLGINSYQVKRDSVNSQIEELNKTIEELISKYHFVTIEEVRDSYISVLEEREYSQKIESYEENWKEVNVLLRDLESRVQGKDFSIEFWEEISQLKERLNQEILDTYQKIEQISSDIALQKTQLADSKEKRKEQKEIRRKRAMAEDLYKKFSKGGFVNFLTTKKLKGVIENASHYITRITNGRYKLYTDDECNFYVIDMFNDGIKRKVGTLSGGEIFVVSLCLALALSKQLQLKGKIPLEFFFLDEGFGSLDSKLLDKVMEAIENIRREENIKIGIITHLEDLKVRIDRKLQVEKAISGERGTRVKII</sequence>